<accession>A0A942DWR0</accession>
<gene>
    <name evidence="1" type="ORF">KEU06_09495</name>
</gene>
<dbReference type="Proteomes" id="UP000680348">
    <property type="component" value="Unassembled WGS sequence"/>
</dbReference>
<name>A0A942DWR0_9HYPH</name>
<evidence type="ECO:0000313" key="2">
    <source>
        <dbReference type="Proteomes" id="UP000680348"/>
    </source>
</evidence>
<reference evidence="1" key="1">
    <citation type="submission" date="2021-04" db="EMBL/GenBank/DDBJ databases">
        <title>Pseudaminobacter soli sp. nov., isolated from paddy soil contaminated by heavy metals.</title>
        <authorList>
            <person name="Zhang K."/>
        </authorList>
    </citation>
    <scope>NUCLEOTIDE SEQUENCE</scope>
    <source>
        <strain evidence="1">19-2017</strain>
    </source>
</reference>
<sequence>MQSVREWLKIVNVCYGSLDDFPDARTVRIMRGQALNYIATQDRVMGEIKDDIGRAEYFETFAADISEAKNQLEKLDDWLAKRGLTP</sequence>
<comment type="caution">
    <text evidence="1">The sequence shown here is derived from an EMBL/GenBank/DDBJ whole genome shotgun (WGS) entry which is preliminary data.</text>
</comment>
<dbReference type="RefSeq" id="WP_188254401.1">
    <property type="nucleotide sequence ID" value="NZ_JABVCF010000004.1"/>
</dbReference>
<dbReference type="EMBL" id="JAGWCR010000004">
    <property type="protein sequence ID" value="MBS3648839.1"/>
    <property type="molecule type" value="Genomic_DNA"/>
</dbReference>
<dbReference type="AlphaFoldDB" id="A0A942DWR0"/>
<proteinExistence type="predicted"/>
<organism evidence="1 2">
    <name type="scientific">Pseudaminobacter soli</name>
    <name type="common">ex Zhang et al. 2022</name>
    <dbReference type="NCBI Taxonomy" id="2831468"/>
    <lineage>
        <taxon>Bacteria</taxon>
        <taxon>Pseudomonadati</taxon>
        <taxon>Pseudomonadota</taxon>
        <taxon>Alphaproteobacteria</taxon>
        <taxon>Hyphomicrobiales</taxon>
        <taxon>Phyllobacteriaceae</taxon>
        <taxon>Pseudaminobacter</taxon>
    </lineage>
</organism>
<evidence type="ECO:0000313" key="1">
    <source>
        <dbReference type="EMBL" id="MBS3648839.1"/>
    </source>
</evidence>
<protein>
    <submittedName>
        <fullName evidence="1">Uncharacterized protein</fullName>
    </submittedName>
</protein>
<keyword evidence="2" id="KW-1185">Reference proteome</keyword>